<evidence type="ECO:0000313" key="2">
    <source>
        <dbReference type="Proteomes" id="UP001055072"/>
    </source>
</evidence>
<accession>A0ACB8U8D5</accession>
<gene>
    <name evidence="1" type="ORF">BDY19DRAFT_935436</name>
</gene>
<comment type="caution">
    <text evidence="1">The sequence shown here is derived from an EMBL/GenBank/DDBJ whole genome shotgun (WGS) entry which is preliminary data.</text>
</comment>
<organism evidence="1 2">
    <name type="scientific">Irpex rosettiformis</name>
    <dbReference type="NCBI Taxonomy" id="378272"/>
    <lineage>
        <taxon>Eukaryota</taxon>
        <taxon>Fungi</taxon>
        <taxon>Dikarya</taxon>
        <taxon>Basidiomycota</taxon>
        <taxon>Agaricomycotina</taxon>
        <taxon>Agaricomycetes</taxon>
        <taxon>Polyporales</taxon>
        <taxon>Irpicaceae</taxon>
        <taxon>Irpex</taxon>
    </lineage>
</organism>
<proteinExistence type="predicted"/>
<sequence length="612" mass="69052">MSVKGHSPPAELNPMLGSTTMSTSSSQSWIVFYYVLGTLQPPRDITISPNDYVDTLIREIRRDFGLHTKTVLELFKVDRGLFDNELKEIKDEAEELLRDSKPKALRSIHRVEECFSDSDGKPSVIVRTRTGARPVPDDEAVGRADVLSPLRSEVQEREELAANILKDYESPSQASRLSSWIKKQVGINAKPIYNGRSYELLPPPIVIAHPAFARFLALQSGCSSSALPLSSSEMHRAYEFYKVSLNFYSNEGERQKELRDTLKILGQLVFYDVSLFFNSDKQSFRPDGSITTQVTLPGAKHAVVVICLQELKNEVGEGGTDPIRQAEYNYQVLVSSKEYADVRKVSCCPMILLVVAGPNIWVYGAAFMGSRFLTECLGSCYVVQALSASSEQVTRLAWLLRALEVSCQELLDYYSTLSFEDTTLSWRPHFDKYQKEDGTKVELVYLRQLAANYASKPLYEAHIKGNPSDRVVVKFTSTYSRQAHELLAQAQLAPALQFCEQVPEVGNLYVVIMEYVKHDIGVLFHPAALREAVNLLHKNDLVHGDLRRPNVLVVGNEVRLIDFDWSGKSGEVRYPETILLEEHKWHPDVARCGSIEKEHDVYMFERLTGETL</sequence>
<name>A0ACB8U8D5_9APHY</name>
<keyword evidence="2" id="KW-1185">Reference proteome</keyword>
<evidence type="ECO:0000313" key="1">
    <source>
        <dbReference type="EMBL" id="KAI0090496.1"/>
    </source>
</evidence>
<dbReference type="EMBL" id="MU274907">
    <property type="protein sequence ID" value="KAI0090496.1"/>
    <property type="molecule type" value="Genomic_DNA"/>
</dbReference>
<dbReference type="Proteomes" id="UP001055072">
    <property type="component" value="Unassembled WGS sequence"/>
</dbReference>
<protein>
    <submittedName>
        <fullName evidence="1">Uncharacterized protein</fullName>
    </submittedName>
</protein>
<reference evidence="1" key="1">
    <citation type="journal article" date="2021" name="Environ. Microbiol.">
        <title>Gene family expansions and transcriptome signatures uncover fungal adaptations to wood decay.</title>
        <authorList>
            <person name="Hage H."/>
            <person name="Miyauchi S."/>
            <person name="Viragh M."/>
            <person name="Drula E."/>
            <person name="Min B."/>
            <person name="Chaduli D."/>
            <person name="Navarro D."/>
            <person name="Favel A."/>
            <person name="Norest M."/>
            <person name="Lesage-Meessen L."/>
            <person name="Balint B."/>
            <person name="Merenyi Z."/>
            <person name="de Eugenio L."/>
            <person name="Morin E."/>
            <person name="Martinez A.T."/>
            <person name="Baldrian P."/>
            <person name="Stursova M."/>
            <person name="Martinez M.J."/>
            <person name="Novotny C."/>
            <person name="Magnuson J.K."/>
            <person name="Spatafora J.W."/>
            <person name="Maurice S."/>
            <person name="Pangilinan J."/>
            <person name="Andreopoulos W."/>
            <person name="LaButti K."/>
            <person name="Hundley H."/>
            <person name="Na H."/>
            <person name="Kuo A."/>
            <person name="Barry K."/>
            <person name="Lipzen A."/>
            <person name="Henrissat B."/>
            <person name="Riley R."/>
            <person name="Ahrendt S."/>
            <person name="Nagy L.G."/>
            <person name="Grigoriev I.V."/>
            <person name="Martin F."/>
            <person name="Rosso M.N."/>
        </authorList>
    </citation>
    <scope>NUCLEOTIDE SEQUENCE</scope>
    <source>
        <strain evidence="1">CBS 384.51</strain>
    </source>
</reference>